<proteinExistence type="predicted"/>
<dbReference type="InterPro" id="IPR050315">
    <property type="entry name" value="FAD-oxidoreductase_2"/>
</dbReference>
<dbReference type="SUPFAM" id="SSF51905">
    <property type="entry name" value="FAD/NAD(P)-binding domain"/>
    <property type="match status" value="1"/>
</dbReference>
<keyword evidence="3" id="KW-0274">FAD</keyword>
<dbReference type="RefSeq" id="WP_084544856.1">
    <property type="nucleotide sequence ID" value="NZ_AXWS01000008.1"/>
</dbReference>
<name>A0A8B6XAY7_9BURK</name>
<dbReference type="InterPro" id="IPR003953">
    <property type="entry name" value="FAD-dep_OxRdtase_2_FAD-bd"/>
</dbReference>
<sequence length="617" mass="64914">MSDPKIAPTDALLKRITAPVKASLADIPADASYDVVVIGAGGAGLSAALTAAIEGARVLVVERTEYLGGTTALSAATTWIPVNSHCADVGTQDSVEKAEGFLARAVGERSPAALRSAFVRNGAAAVDYIERQSQVKYRARPFHPDYLSELEGSTLRGRAIEPKPFDGRLLGDWFSLIRPPIPEFTVLGGMMVDRDDIANLLKLTKDWNAFRYSLGIIARHAKDRLGHARGTRLVMGNALIARQLYSLLERGVQFCVSTRLERLIVDEAASACNEGGVTVGSVTGVVLSAGGVTRSLRVTGGVVLASGGFNRHPKKRAERLPGIAQEWCPGAPGHTGEAHDLALAAGARYGTGGLSDCFWAPVSLRKRADGSTAAFPHFLLDRGKPGFVTVDQRGRRFVNENTSYHLFGIAMQEANKTSPAIPAWLVTDSAGIARYGMGMVRPGGKGFAPFIAEGYLIEAQTLAELAQKLGIDARTLEATIAQMNEAAASGVDPLFARGTTDYQRANGDATRTELANCCLGPIGQGPFYAVRLYPGDIGAATGFVTDANARVLGAGERPIGGLYAVGNDQQSVMGGVYPAPGITIGPGMVFGWLAARDAVARSKGGRAVAREPSEALG</sequence>
<dbReference type="PANTHER" id="PTHR43400:SF10">
    <property type="entry name" value="3-OXOSTEROID 1-DEHYDROGENASE"/>
    <property type="match status" value="1"/>
</dbReference>
<keyword evidence="6" id="KW-1185">Reference proteome</keyword>
<dbReference type="Proteomes" id="UP000675920">
    <property type="component" value="Unplaced"/>
</dbReference>
<evidence type="ECO:0000313" key="7">
    <source>
        <dbReference type="RefSeq" id="WP_084544856.1"/>
    </source>
</evidence>
<dbReference type="SUPFAM" id="SSF56425">
    <property type="entry name" value="Succinate dehydrogenase/fumarate reductase flavoprotein, catalytic domain"/>
    <property type="match status" value="1"/>
</dbReference>
<dbReference type="OrthoDB" id="9813348at2"/>
<accession>A0A8B6XAY7</accession>
<keyword evidence="4" id="KW-0560">Oxidoreductase</keyword>
<dbReference type="GO" id="GO:0008202">
    <property type="term" value="P:steroid metabolic process"/>
    <property type="evidence" value="ECO:0007669"/>
    <property type="project" value="UniProtKB-ARBA"/>
</dbReference>
<dbReference type="InterPro" id="IPR036188">
    <property type="entry name" value="FAD/NAD-bd_sf"/>
</dbReference>
<evidence type="ECO:0000256" key="4">
    <source>
        <dbReference type="ARBA" id="ARBA00023002"/>
    </source>
</evidence>
<evidence type="ECO:0000313" key="6">
    <source>
        <dbReference type="Proteomes" id="UP000675920"/>
    </source>
</evidence>
<comment type="cofactor">
    <cofactor evidence="1">
        <name>FAD</name>
        <dbReference type="ChEBI" id="CHEBI:57692"/>
    </cofactor>
</comment>
<dbReference type="PANTHER" id="PTHR43400">
    <property type="entry name" value="FUMARATE REDUCTASE"/>
    <property type="match status" value="1"/>
</dbReference>
<dbReference type="GO" id="GO:0016491">
    <property type="term" value="F:oxidoreductase activity"/>
    <property type="evidence" value="ECO:0007669"/>
    <property type="project" value="UniProtKB-KW"/>
</dbReference>
<protein>
    <submittedName>
        <fullName evidence="7">FAD-dependent oxidoreductase</fullName>
    </submittedName>
</protein>
<dbReference type="NCBIfam" id="NF009477">
    <property type="entry name" value="PRK12843.1"/>
    <property type="match status" value="1"/>
</dbReference>
<reference evidence="7" key="1">
    <citation type="submission" date="2025-08" db="UniProtKB">
        <authorList>
            <consortium name="RefSeq"/>
        </authorList>
    </citation>
    <scope>IDENTIFICATION</scope>
</reference>
<feature type="domain" description="FAD-dependent oxidoreductase 2 FAD-binding" evidence="5">
    <location>
        <begin position="34"/>
        <end position="584"/>
    </location>
</feature>
<evidence type="ECO:0000259" key="5">
    <source>
        <dbReference type="Pfam" id="PF00890"/>
    </source>
</evidence>
<dbReference type="InterPro" id="IPR027477">
    <property type="entry name" value="Succ_DH/fumarate_Rdtase_cat_sf"/>
</dbReference>
<evidence type="ECO:0000256" key="3">
    <source>
        <dbReference type="ARBA" id="ARBA00022827"/>
    </source>
</evidence>
<evidence type="ECO:0000256" key="2">
    <source>
        <dbReference type="ARBA" id="ARBA00022630"/>
    </source>
</evidence>
<dbReference type="AlphaFoldDB" id="A0A8B6XAY7"/>
<dbReference type="Pfam" id="PF00890">
    <property type="entry name" value="FAD_binding_2"/>
    <property type="match status" value="1"/>
</dbReference>
<evidence type="ECO:0000256" key="1">
    <source>
        <dbReference type="ARBA" id="ARBA00001974"/>
    </source>
</evidence>
<keyword evidence="2" id="KW-0285">Flavoprotein</keyword>
<dbReference type="Gene3D" id="3.50.50.60">
    <property type="entry name" value="FAD/NAD(P)-binding domain"/>
    <property type="match status" value="2"/>
</dbReference>
<organism evidence="6 7">
    <name type="scientific">Derxia gummosa DSM 723</name>
    <dbReference type="NCBI Taxonomy" id="1121388"/>
    <lineage>
        <taxon>Bacteria</taxon>
        <taxon>Pseudomonadati</taxon>
        <taxon>Pseudomonadota</taxon>
        <taxon>Betaproteobacteria</taxon>
        <taxon>Burkholderiales</taxon>
        <taxon>Alcaligenaceae</taxon>
        <taxon>Derxia</taxon>
    </lineage>
</organism>